<protein>
    <submittedName>
        <fullName evidence="1">Uncharacterized protein</fullName>
    </submittedName>
</protein>
<dbReference type="EMBL" id="JAKNAX010000034">
    <property type="protein sequence ID" value="MDE1347283.1"/>
    <property type="molecule type" value="Genomic_DNA"/>
</dbReference>
<evidence type="ECO:0000313" key="2">
    <source>
        <dbReference type="Proteomes" id="UP001140978"/>
    </source>
</evidence>
<gene>
    <name evidence="1" type="ORF">L9X51_12670</name>
</gene>
<dbReference type="Proteomes" id="UP001140978">
    <property type="component" value="Unassembled WGS sequence"/>
</dbReference>
<dbReference type="RefSeq" id="WP_255199722.1">
    <property type="nucleotide sequence ID" value="NZ_JAKNAX010000034.1"/>
</dbReference>
<reference evidence="1" key="1">
    <citation type="submission" date="2022-02" db="EMBL/GenBank/DDBJ databases">
        <title>Emergence and expansion in Europe of a Vibrio aestuarianus clonal complex pathogenic for oysters.</title>
        <authorList>
            <person name="Mesnil A."/>
            <person name="Travers M.-A."/>
        </authorList>
    </citation>
    <scope>NUCLEOTIDE SEQUENCE</scope>
    <source>
        <strain evidence="1">19_064_15T1</strain>
    </source>
</reference>
<dbReference type="AlphaFoldDB" id="A0A9X4F8Z6"/>
<evidence type="ECO:0000313" key="1">
    <source>
        <dbReference type="EMBL" id="MDE1347283.1"/>
    </source>
</evidence>
<accession>A0A9X4F8Z6</accession>
<dbReference type="GeneID" id="79919277"/>
<name>A0A9X4F8Z6_9VIBR</name>
<comment type="caution">
    <text evidence="1">The sequence shown here is derived from an EMBL/GenBank/DDBJ whole genome shotgun (WGS) entry which is preliminary data.</text>
</comment>
<proteinExistence type="predicted"/>
<sequence>MTSLPTPSAITTSALEYAFHTPARNLTKSRGKNIHRYVSVKMGKRITQHTTLQALVIL</sequence>
<organism evidence="1 2">
    <name type="scientific">Vibrio aestuarianus</name>
    <dbReference type="NCBI Taxonomy" id="28171"/>
    <lineage>
        <taxon>Bacteria</taxon>
        <taxon>Pseudomonadati</taxon>
        <taxon>Pseudomonadota</taxon>
        <taxon>Gammaproteobacteria</taxon>
        <taxon>Vibrionales</taxon>
        <taxon>Vibrionaceae</taxon>
        <taxon>Vibrio</taxon>
    </lineage>
</organism>